<dbReference type="CDD" id="cd02440">
    <property type="entry name" value="AdoMet_MTases"/>
    <property type="match status" value="1"/>
</dbReference>
<organism evidence="2 3">
    <name type="scientific">Roseateles albus</name>
    <dbReference type="NCBI Taxonomy" id="2987525"/>
    <lineage>
        <taxon>Bacteria</taxon>
        <taxon>Pseudomonadati</taxon>
        <taxon>Pseudomonadota</taxon>
        <taxon>Betaproteobacteria</taxon>
        <taxon>Burkholderiales</taxon>
        <taxon>Sphaerotilaceae</taxon>
        <taxon>Roseateles</taxon>
    </lineage>
</organism>
<comment type="caution">
    <text evidence="2">The sequence shown here is derived from an EMBL/GenBank/DDBJ whole genome shotgun (WGS) entry which is preliminary data.</text>
</comment>
<proteinExistence type="predicted"/>
<dbReference type="SUPFAM" id="SSF53335">
    <property type="entry name" value="S-adenosyl-L-methionine-dependent methyltransferases"/>
    <property type="match status" value="1"/>
</dbReference>
<dbReference type="RefSeq" id="WP_273601243.1">
    <property type="nucleotide sequence ID" value="NZ_JAQQXT010000009.1"/>
</dbReference>
<accession>A0ABT5KGT0</accession>
<dbReference type="EMBL" id="JAQQXT010000009">
    <property type="protein sequence ID" value="MDC8773065.1"/>
    <property type="molecule type" value="Genomic_DNA"/>
</dbReference>
<feature type="domain" description="Methyltransferase" evidence="1">
    <location>
        <begin position="39"/>
        <end position="142"/>
    </location>
</feature>
<keyword evidence="2" id="KW-0489">Methyltransferase</keyword>
<keyword evidence="2" id="KW-0808">Transferase</keyword>
<sequence>MSRQQLSSEAHKNLPHANPLSVAQMSDLLEAALARQPRTALEIGCGAGGFSIELAKRQDVHVVALDTNPYALERAMAAASKAQLIGTVEFCQKPAADFNGEPVDLLVCIGASQAFGTPRQALQALRGLLAPNGTLVFAELSWSAKPPSEYLQYLATSEGDYWTAKEAEHVFAEAGLKVETIMIASADSWAQYEAGVLHGRLEFAKTIAPDQAAEIVEMSTEWFRLYEAHGRHCLGFLACVATRSDGEPGV</sequence>
<evidence type="ECO:0000259" key="1">
    <source>
        <dbReference type="Pfam" id="PF13847"/>
    </source>
</evidence>
<dbReference type="GO" id="GO:0008168">
    <property type="term" value="F:methyltransferase activity"/>
    <property type="evidence" value="ECO:0007669"/>
    <property type="project" value="UniProtKB-KW"/>
</dbReference>
<name>A0ABT5KGT0_9BURK</name>
<dbReference type="Pfam" id="PF13847">
    <property type="entry name" value="Methyltransf_31"/>
    <property type="match status" value="1"/>
</dbReference>
<dbReference type="Gene3D" id="3.40.50.150">
    <property type="entry name" value="Vaccinia Virus protein VP39"/>
    <property type="match status" value="1"/>
</dbReference>
<dbReference type="PANTHER" id="PTHR43861">
    <property type="entry name" value="TRANS-ACONITATE 2-METHYLTRANSFERASE-RELATED"/>
    <property type="match status" value="1"/>
</dbReference>
<dbReference type="PANTHER" id="PTHR43861:SF1">
    <property type="entry name" value="TRANS-ACONITATE 2-METHYLTRANSFERASE"/>
    <property type="match status" value="1"/>
</dbReference>
<evidence type="ECO:0000313" key="3">
    <source>
        <dbReference type="Proteomes" id="UP001221189"/>
    </source>
</evidence>
<dbReference type="InterPro" id="IPR029063">
    <property type="entry name" value="SAM-dependent_MTases_sf"/>
</dbReference>
<evidence type="ECO:0000313" key="2">
    <source>
        <dbReference type="EMBL" id="MDC8773065.1"/>
    </source>
</evidence>
<dbReference type="Proteomes" id="UP001221189">
    <property type="component" value="Unassembled WGS sequence"/>
</dbReference>
<keyword evidence="3" id="KW-1185">Reference proteome</keyword>
<dbReference type="GO" id="GO:0032259">
    <property type="term" value="P:methylation"/>
    <property type="evidence" value="ECO:0007669"/>
    <property type="project" value="UniProtKB-KW"/>
</dbReference>
<dbReference type="InterPro" id="IPR025714">
    <property type="entry name" value="Methyltranfer_dom"/>
</dbReference>
<gene>
    <name evidence="2" type="ORF">PRZ03_15870</name>
</gene>
<protein>
    <submittedName>
        <fullName evidence="2">Methyltransferase domain-containing protein</fullName>
    </submittedName>
</protein>
<reference evidence="2 3" key="1">
    <citation type="submission" date="2022-10" db="EMBL/GenBank/DDBJ databases">
        <title>Paucibacter sp. hw1 Genome sequencing.</title>
        <authorList>
            <person name="Park S."/>
        </authorList>
    </citation>
    <scope>NUCLEOTIDE SEQUENCE [LARGE SCALE GENOMIC DNA]</scope>
    <source>
        <strain evidence="3">hw1</strain>
    </source>
</reference>